<dbReference type="EMBL" id="CM009291">
    <property type="protein sequence ID" value="PNT48852.1"/>
    <property type="molecule type" value="Genomic_DNA"/>
</dbReference>
<keyword evidence="2" id="KW-1185">Reference proteome</keyword>
<accession>A0A2K2BGD6</accession>
<sequence length="71" mass="7945">MVYRQVVGENDSREDTRAIMFAMNSSHLCQALTEDVVIVCCFVYSLGEDNHRGCSSLVSSSGFCYLILEMI</sequence>
<name>A0A2K2BGD6_POPTR</name>
<dbReference type="AlphaFoldDB" id="A0A2K2BGD6"/>
<gene>
    <name evidence="1" type="ORF">POPTR_002G099300</name>
</gene>
<dbReference type="InParanoid" id="A0A2K2BGD6"/>
<proteinExistence type="predicted"/>
<reference evidence="1 2" key="1">
    <citation type="journal article" date="2006" name="Science">
        <title>The genome of black cottonwood, Populus trichocarpa (Torr. &amp; Gray).</title>
        <authorList>
            <person name="Tuskan G.A."/>
            <person name="Difazio S."/>
            <person name="Jansson S."/>
            <person name="Bohlmann J."/>
            <person name="Grigoriev I."/>
            <person name="Hellsten U."/>
            <person name="Putnam N."/>
            <person name="Ralph S."/>
            <person name="Rombauts S."/>
            <person name="Salamov A."/>
            <person name="Schein J."/>
            <person name="Sterck L."/>
            <person name="Aerts A."/>
            <person name="Bhalerao R.R."/>
            <person name="Bhalerao R.P."/>
            <person name="Blaudez D."/>
            <person name="Boerjan W."/>
            <person name="Brun A."/>
            <person name="Brunner A."/>
            <person name="Busov V."/>
            <person name="Campbell M."/>
            <person name="Carlson J."/>
            <person name="Chalot M."/>
            <person name="Chapman J."/>
            <person name="Chen G.L."/>
            <person name="Cooper D."/>
            <person name="Coutinho P.M."/>
            <person name="Couturier J."/>
            <person name="Covert S."/>
            <person name="Cronk Q."/>
            <person name="Cunningham R."/>
            <person name="Davis J."/>
            <person name="Degroeve S."/>
            <person name="Dejardin A."/>
            <person name="Depamphilis C."/>
            <person name="Detter J."/>
            <person name="Dirks B."/>
            <person name="Dubchak I."/>
            <person name="Duplessis S."/>
            <person name="Ehlting J."/>
            <person name="Ellis B."/>
            <person name="Gendler K."/>
            <person name="Goodstein D."/>
            <person name="Gribskov M."/>
            <person name="Grimwood J."/>
            <person name="Groover A."/>
            <person name="Gunter L."/>
            <person name="Hamberger B."/>
            <person name="Heinze B."/>
            <person name="Helariutta Y."/>
            <person name="Henrissat B."/>
            <person name="Holligan D."/>
            <person name="Holt R."/>
            <person name="Huang W."/>
            <person name="Islam-Faridi N."/>
            <person name="Jones S."/>
            <person name="Jones-Rhoades M."/>
            <person name="Jorgensen R."/>
            <person name="Joshi C."/>
            <person name="Kangasjarvi J."/>
            <person name="Karlsson J."/>
            <person name="Kelleher C."/>
            <person name="Kirkpatrick R."/>
            <person name="Kirst M."/>
            <person name="Kohler A."/>
            <person name="Kalluri U."/>
            <person name="Larimer F."/>
            <person name="Leebens-Mack J."/>
            <person name="Leple J.C."/>
            <person name="Locascio P."/>
            <person name="Lou Y."/>
            <person name="Lucas S."/>
            <person name="Martin F."/>
            <person name="Montanini B."/>
            <person name="Napoli C."/>
            <person name="Nelson D.R."/>
            <person name="Nelson C."/>
            <person name="Nieminen K."/>
            <person name="Nilsson O."/>
            <person name="Pereda V."/>
            <person name="Peter G."/>
            <person name="Philippe R."/>
            <person name="Pilate G."/>
            <person name="Poliakov A."/>
            <person name="Razumovskaya J."/>
            <person name="Richardson P."/>
            <person name="Rinaldi C."/>
            <person name="Ritland K."/>
            <person name="Rouze P."/>
            <person name="Ryaboy D."/>
            <person name="Schmutz J."/>
            <person name="Schrader J."/>
            <person name="Segerman B."/>
            <person name="Shin H."/>
            <person name="Siddiqui A."/>
            <person name="Sterky F."/>
            <person name="Terry A."/>
            <person name="Tsai C.J."/>
            <person name="Uberbacher E."/>
            <person name="Unneberg P."/>
            <person name="Vahala J."/>
            <person name="Wall K."/>
            <person name="Wessler S."/>
            <person name="Yang G."/>
            <person name="Yin T."/>
            <person name="Douglas C."/>
            <person name="Marra M."/>
            <person name="Sandberg G."/>
            <person name="Van de Peer Y."/>
            <person name="Rokhsar D."/>
        </authorList>
    </citation>
    <scope>NUCLEOTIDE SEQUENCE [LARGE SCALE GENOMIC DNA]</scope>
    <source>
        <strain evidence="2">cv. Nisqually</strain>
    </source>
</reference>
<evidence type="ECO:0000313" key="2">
    <source>
        <dbReference type="Proteomes" id="UP000006729"/>
    </source>
</evidence>
<protein>
    <submittedName>
        <fullName evidence="1">Uncharacterized protein</fullName>
    </submittedName>
</protein>
<evidence type="ECO:0000313" key="1">
    <source>
        <dbReference type="EMBL" id="PNT48852.1"/>
    </source>
</evidence>
<dbReference type="Proteomes" id="UP000006729">
    <property type="component" value="Chromosome 2"/>
</dbReference>
<organism evidence="1 2">
    <name type="scientific">Populus trichocarpa</name>
    <name type="common">Western balsam poplar</name>
    <name type="synonym">Populus balsamifera subsp. trichocarpa</name>
    <dbReference type="NCBI Taxonomy" id="3694"/>
    <lineage>
        <taxon>Eukaryota</taxon>
        <taxon>Viridiplantae</taxon>
        <taxon>Streptophyta</taxon>
        <taxon>Embryophyta</taxon>
        <taxon>Tracheophyta</taxon>
        <taxon>Spermatophyta</taxon>
        <taxon>Magnoliopsida</taxon>
        <taxon>eudicotyledons</taxon>
        <taxon>Gunneridae</taxon>
        <taxon>Pentapetalae</taxon>
        <taxon>rosids</taxon>
        <taxon>fabids</taxon>
        <taxon>Malpighiales</taxon>
        <taxon>Salicaceae</taxon>
        <taxon>Saliceae</taxon>
        <taxon>Populus</taxon>
    </lineage>
</organism>